<gene>
    <name evidence="2" type="ORF">F0254_20480</name>
</gene>
<feature type="chain" id="PRO_5030569926" evidence="1">
    <location>
        <begin position="24"/>
        <end position="140"/>
    </location>
</feature>
<evidence type="ECO:0000313" key="3">
    <source>
        <dbReference type="Proteomes" id="UP000532247"/>
    </source>
</evidence>
<proteinExistence type="predicted"/>
<dbReference type="EMBL" id="VTYF01000015">
    <property type="protein sequence ID" value="NOI11215.1"/>
    <property type="molecule type" value="Genomic_DNA"/>
</dbReference>
<accession>A0A7Y4F0S9</accession>
<dbReference type="AlphaFoldDB" id="A0A7Y4F0S9"/>
<sequence length="140" mass="15837">MKNNSLLLGLLYFSFMASNICMADDFVRTGRYSKSLIKPSDTQLDPLKMNVDLVFPKYVSTVGDAVQYLLLPTGYSIPSNSEWLDPAFVIVGKQPLPINQRKIKGSVKDVLKALAGDQFIVVRDDVNRLVAMDYMERWEK</sequence>
<protein>
    <submittedName>
        <fullName evidence="2">Uncharacterized protein</fullName>
    </submittedName>
</protein>
<name>A0A7Y4F0S9_VIBAL</name>
<reference evidence="2 3" key="1">
    <citation type="submission" date="2019-09" db="EMBL/GenBank/DDBJ databases">
        <title>Draft genome sequencing and comparative genomics of hatchery-associated Vibrios.</title>
        <authorList>
            <person name="Kehlet-Delgado H."/>
            <person name="Mueller R.S."/>
        </authorList>
    </citation>
    <scope>NUCLEOTIDE SEQUENCE [LARGE SCALE GENOMIC DNA]</scope>
    <source>
        <strain evidence="2 3">081416A</strain>
    </source>
</reference>
<dbReference type="RefSeq" id="WP_025443193.1">
    <property type="nucleotide sequence ID" value="NZ_JAFLNX010000017.1"/>
</dbReference>
<feature type="signal peptide" evidence="1">
    <location>
        <begin position="1"/>
        <end position="23"/>
    </location>
</feature>
<comment type="caution">
    <text evidence="2">The sequence shown here is derived from an EMBL/GenBank/DDBJ whole genome shotgun (WGS) entry which is preliminary data.</text>
</comment>
<keyword evidence="1" id="KW-0732">Signal</keyword>
<evidence type="ECO:0000256" key="1">
    <source>
        <dbReference type="SAM" id="SignalP"/>
    </source>
</evidence>
<dbReference type="Proteomes" id="UP000532247">
    <property type="component" value="Unassembled WGS sequence"/>
</dbReference>
<organism evidence="2 3">
    <name type="scientific">Vibrio alginolyticus</name>
    <dbReference type="NCBI Taxonomy" id="663"/>
    <lineage>
        <taxon>Bacteria</taxon>
        <taxon>Pseudomonadati</taxon>
        <taxon>Pseudomonadota</taxon>
        <taxon>Gammaproteobacteria</taxon>
        <taxon>Vibrionales</taxon>
        <taxon>Vibrionaceae</taxon>
        <taxon>Vibrio</taxon>
    </lineage>
</organism>
<evidence type="ECO:0000313" key="2">
    <source>
        <dbReference type="EMBL" id="NOI11215.1"/>
    </source>
</evidence>